<evidence type="ECO:0000313" key="2">
    <source>
        <dbReference type="Proteomes" id="UP000094873"/>
    </source>
</evidence>
<dbReference type="EMBL" id="LXSU01000075">
    <property type="protein sequence ID" value="OCX43084.1"/>
    <property type="molecule type" value="Genomic_DNA"/>
</dbReference>
<dbReference type="Proteomes" id="UP000094873">
    <property type="component" value="Unassembled WGS sequence"/>
</dbReference>
<gene>
    <name evidence="1" type="ORF">A7X81_01475</name>
</gene>
<organism evidence="1 2">
    <name type="scientific">Campylobacter ornithocola</name>
    <dbReference type="NCBI Taxonomy" id="1848766"/>
    <lineage>
        <taxon>Bacteria</taxon>
        <taxon>Pseudomonadati</taxon>
        <taxon>Campylobacterota</taxon>
        <taxon>Epsilonproteobacteria</taxon>
        <taxon>Campylobacterales</taxon>
        <taxon>Campylobacteraceae</taxon>
        <taxon>Campylobacter</taxon>
    </lineage>
</organism>
<dbReference type="AlphaFoldDB" id="A0AA91G029"/>
<dbReference type="Gene3D" id="1.10.10.2910">
    <property type="match status" value="1"/>
</dbReference>
<accession>A0AA91G029</accession>
<comment type="caution">
    <text evidence="1">The sequence shown here is derived from an EMBL/GenBank/DDBJ whole genome shotgun (WGS) entry which is preliminary data.</text>
</comment>
<sequence>NEKEKNKNKQSLSKGDLYLYNINEKGEFGSNGSIGIVNGVLFEDLLKHLNHIIDEKELLCELEVKYPQKLNNKIIFASDNIDLNTSFAPGTYISLQLEKESDEKLKWAFVECESKEKLDLLLHDCNNYINEKNLKVLFENDDLIYNESYEDNVLSFCLPISRSNEPKEDIQDYKYYIVVFAYNNEKIIPNLEDYYIIIDMSFRVGVGYDDSVREGVLGSKIPNDIKYLKQWLNLNLIANFNDAYNFLLSIILHIDQFSIEKLKTYPQLAGKIAYIYYRFDLAKIYFKVKSMKNVQIKYENYFQDIIYYENTIKKTIQKHKYNSNENYPIVYWEKLVEEICNQFKLNIKTKFIPSNDSNLFGFYNQDEAVIKININNIENTEKILKTIIHEIRHAYIHQKKPNNDALQYYIYYSDQYIYFNKADQKFGYKTIPDVYFFQPSEAEARTIEESIIKELK</sequence>
<proteinExistence type="predicted"/>
<reference evidence="1 2" key="1">
    <citation type="submission" date="2016-05" db="EMBL/GenBank/DDBJ databases">
        <authorList>
            <person name="Caceres A."/>
            <person name="Munoz I."/>
            <person name="Iraola G."/>
            <person name="Diaz-Viraque F."/>
            <person name="Greif G."/>
            <person name="Collado L."/>
        </authorList>
    </citation>
    <scope>NUCLEOTIDE SEQUENCE [LARGE SCALE GENOMIC DNA]</scope>
    <source>
        <strain evidence="1 2">WBE38</strain>
    </source>
</reference>
<protein>
    <submittedName>
        <fullName evidence="1">Uncharacterized protein</fullName>
    </submittedName>
</protein>
<evidence type="ECO:0000313" key="1">
    <source>
        <dbReference type="EMBL" id="OCX43084.1"/>
    </source>
</evidence>
<feature type="non-terminal residue" evidence="1">
    <location>
        <position position="1"/>
    </location>
</feature>
<keyword evidence="2" id="KW-1185">Reference proteome</keyword>
<name>A0AA91G029_9BACT</name>